<gene>
    <name evidence="3" type="ORF">GOALK_014_00450</name>
</gene>
<evidence type="ECO:0000256" key="1">
    <source>
        <dbReference type="ARBA" id="ARBA00022801"/>
    </source>
</evidence>
<dbReference type="Pfam" id="PF00561">
    <property type="entry name" value="Abhydrolase_1"/>
    <property type="match status" value="1"/>
</dbReference>
<accession>F9VQD3</accession>
<comment type="caution">
    <text evidence="3">The sequence shown here is derived from an EMBL/GenBank/DDBJ whole genome shotgun (WGS) entry which is preliminary data.</text>
</comment>
<dbReference type="GO" id="GO:0016020">
    <property type="term" value="C:membrane"/>
    <property type="evidence" value="ECO:0007669"/>
    <property type="project" value="TreeGrafter"/>
</dbReference>
<dbReference type="InterPro" id="IPR000073">
    <property type="entry name" value="AB_hydrolase_1"/>
</dbReference>
<dbReference type="Proteomes" id="UP000003558">
    <property type="component" value="Unassembled WGS sequence"/>
</dbReference>
<dbReference type="InterPro" id="IPR029058">
    <property type="entry name" value="AB_hydrolase_fold"/>
</dbReference>
<keyword evidence="1" id="KW-0378">Hydrolase</keyword>
<dbReference type="GeneID" id="80261574"/>
<dbReference type="PRINTS" id="PR00111">
    <property type="entry name" value="ABHYDROLASE"/>
</dbReference>
<evidence type="ECO:0000259" key="2">
    <source>
        <dbReference type="Pfam" id="PF00561"/>
    </source>
</evidence>
<dbReference type="PANTHER" id="PTHR43798:SF31">
    <property type="entry name" value="AB HYDROLASE SUPERFAMILY PROTEIN YCLE"/>
    <property type="match status" value="1"/>
</dbReference>
<protein>
    <submittedName>
        <fullName evidence="3">Putative esterase</fullName>
    </submittedName>
</protein>
<dbReference type="eggNOG" id="COG0596">
    <property type="taxonomic scope" value="Bacteria"/>
</dbReference>
<evidence type="ECO:0000313" key="4">
    <source>
        <dbReference type="Proteomes" id="UP000003558"/>
    </source>
</evidence>
<sequence length="309" mass="33494">MRVLRLIVAAVVATVAGLVRVAYVRDLVAARKRIGSTPRHMVESRFGAIDYAGRGAGDPLLVSHGIFQGCDGGLLSMRDLVADSRIIAPSRFGYLGSMMPDGASVDDQADAFAELLDHLGYHEVDAVGLSAGTSAAVRFALRHPGRVRHLVVISGSFPGSRTTRIPPRWARSFYNDPAMWWLKHFARPAFFRLLGVPRGFPRSPAQRHVLTELSNAIFPIGLRRRGAVFDAYVADPEINTYPLEEIAVPTLIVHAVDDPLTSYSAAAEAASRIPGARLVSLDSGGHLLLGQSERVRRELADFLAQNPDG</sequence>
<dbReference type="GO" id="GO:0016787">
    <property type="term" value="F:hydrolase activity"/>
    <property type="evidence" value="ECO:0007669"/>
    <property type="project" value="UniProtKB-KW"/>
</dbReference>
<name>F9VQD3_9ACTN</name>
<dbReference type="EMBL" id="BACI01000014">
    <property type="protein sequence ID" value="GAA10822.1"/>
    <property type="molecule type" value="Genomic_DNA"/>
</dbReference>
<dbReference type="InterPro" id="IPR050266">
    <property type="entry name" value="AB_hydrolase_sf"/>
</dbReference>
<dbReference type="RefSeq" id="WP_006356999.1">
    <property type="nucleotide sequence ID" value="NZ_BACI01000014.1"/>
</dbReference>
<organism evidence="3 4">
    <name type="scientific">Gordonia alkanivorans NBRC 16433</name>
    <dbReference type="NCBI Taxonomy" id="1027371"/>
    <lineage>
        <taxon>Bacteria</taxon>
        <taxon>Bacillati</taxon>
        <taxon>Actinomycetota</taxon>
        <taxon>Actinomycetes</taxon>
        <taxon>Mycobacteriales</taxon>
        <taxon>Gordoniaceae</taxon>
        <taxon>Gordonia</taxon>
    </lineage>
</organism>
<dbReference type="Gene3D" id="3.40.50.1820">
    <property type="entry name" value="alpha/beta hydrolase"/>
    <property type="match status" value="1"/>
</dbReference>
<dbReference type="PANTHER" id="PTHR43798">
    <property type="entry name" value="MONOACYLGLYCEROL LIPASE"/>
    <property type="match status" value="1"/>
</dbReference>
<reference evidence="3 4" key="1">
    <citation type="submission" date="2011-05" db="EMBL/GenBank/DDBJ databases">
        <title>Whole genome shotgun sequence of Gordonia alkanivorans NBRC 16433.</title>
        <authorList>
            <person name="Hosoyama A."/>
            <person name="Nakamura S."/>
            <person name="Takarada H."/>
            <person name="Tsuchikane K."/>
            <person name="Yamazaki S."/>
            <person name="Fujita N."/>
        </authorList>
    </citation>
    <scope>NUCLEOTIDE SEQUENCE [LARGE SCALE GENOMIC DNA]</scope>
    <source>
        <strain evidence="3 4">NBRC 16433</strain>
    </source>
</reference>
<dbReference type="STRING" id="1027371.GOALK_014_00450"/>
<dbReference type="AlphaFoldDB" id="F9VQD3"/>
<proteinExistence type="predicted"/>
<dbReference type="SUPFAM" id="SSF53474">
    <property type="entry name" value="alpha/beta-Hydrolases"/>
    <property type="match status" value="1"/>
</dbReference>
<feature type="domain" description="AB hydrolase-1" evidence="2">
    <location>
        <begin position="59"/>
        <end position="289"/>
    </location>
</feature>
<evidence type="ECO:0000313" key="3">
    <source>
        <dbReference type="EMBL" id="GAA10822.1"/>
    </source>
</evidence>